<name>K8E728_CARML</name>
<gene>
    <name evidence="1" type="ORF">BN424_3284</name>
</gene>
<organism evidence="1 2">
    <name type="scientific">Carnobacterium maltaromaticum LMA28</name>
    <dbReference type="NCBI Taxonomy" id="1234679"/>
    <lineage>
        <taxon>Bacteria</taxon>
        <taxon>Bacillati</taxon>
        <taxon>Bacillota</taxon>
        <taxon>Bacilli</taxon>
        <taxon>Lactobacillales</taxon>
        <taxon>Carnobacteriaceae</taxon>
        <taxon>Carnobacterium</taxon>
    </lineage>
</organism>
<sequence>MIIEMTKDIVQSIVAIPEVVKWVAKVGAVPNVSANKLPGAFYPAIAVYELENDPEMYADDEEQTSLLTFQISLFSKDGSHGTVQNLIDEKMKELGFIRGTKIPLLFDTDNNISNRVLLYSQEIEHSLYK</sequence>
<dbReference type="AlphaFoldDB" id="K8E728"/>
<keyword evidence="2" id="KW-1185">Reference proteome</keyword>
<dbReference type="STRING" id="1234679.BN424_3284"/>
<reference evidence="2" key="1">
    <citation type="journal article" date="2013" name="Genome Announc.">
        <title>Complete Chromosome Sequence of Carnobacterium maltaromaticum LMA 28.</title>
        <authorList>
            <person name="Cailliez-Grimal C."/>
            <person name="Chaillou S."/>
            <person name="Anba-Mondoloni J."/>
            <person name="Loux V."/>
            <person name="Afzal M.I."/>
            <person name="Rahman A."/>
            <person name="Kergourlay G."/>
            <person name="Champomier-Verges M.C."/>
            <person name="Zagorec M."/>
            <person name="Dalgaard P."/>
            <person name="Leisner J.J."/>
            <person name="Prevost H."/>
            <person name="Revol-Junelles A.M."/>
            <person name="Borges F."/>
        </authorList>
    </citation>
    <scope>NUCLEOTIDE SEQUENCE</scope>
    <source>
        <strain evidence="2">LMA28</strain>
    </source>
</reference>
<dbReference type="HOGENOM" id="CLU_1944836_0_0_9"/>
<dbReference type="Proteomes" id="UP000000212">
    <property type="component" value="Chromosome"/>
</dbReference>
<dbReference type="RefSeq" id="WP_015077678.1">
    <property type="nucleotide sequence ID" value="NC_019425.2"/>
</dbReference>
<protein>
    <recommendedName>
        <fullName evidence="3">DUF3168 domain-containing protein</fullName>
    </recommendedName>
</protein>
<dbReference type="KEGG" id="cml:BN424_3284"/>
<proteinExistence type="predicted"/>
<evidence type="ECO:0000313" key="2">
    <source>
        <dbReference type="Proteomes" id="UP000000212"/>
    </source>
</evidence>
<evidence type="ECO:0008006" key="3">
    <source>
        <dbReference type="Google" id="ProtNLM"/>
    </source>
</evidence>
<evidence type="ECO:0000313" key="1">
    <source>
        <dbReference type="EMBL" id="CCO12705.2"/>
    </source>
</evidence>
<dbReference type="EMBL" id="HE999757">
    <property type="protein sequence ID" value="CCO12705.2"/>
    <property type="molecule type" value="Genomic_DNA"/>
</dbReference>
<accession>K8E728</accession>